<protein>
    <recommendedName>
        <fullName evidence="4">ABC transporter permease</fullName>
    </recommendedName>
</protein>
<keyword evidence="3" id="KW-1185">Reference proteome</keyword>
<name>A0ABU1KGK6_XANFL</name>
<comment type="caution">
    <text evidence="2">The sequence shown here is derived from an EMBL/GenBank/DDBJ whole genome shotgun (WGS) entry which is preliminary data.</text>
</comment>
<keyword evidence="1" id="KW-0472">Membrane</keyword>
<organism evidence="2 3">
    <name type="scientific">Xanthobacter flavus</name>
    <dbReference type="NCBI Taxonomy" id="281"/>
    <lineage>
        <taxon>Bacteria</taxon>
        <taxon>Pseudomonadati</taxon>
        <taxon>Pseudomonadota</taxon>
        <taxon>Alphaproteobacteria</taxon>
        <taxon>Hyphomicrobiales</taxon>
        <taxon>Xanthobacteraceae</taxon>
        <taxon>Xanthobacter</taxon>
    </lineage>
</organism>
<accession>A0ABU1KGK6</accession>
<dbReference type="Proteomes" id="UP001245370">
    <property type="component" value="Unassembled WGS sequence"/>
</dbReference>
<proteinExistence type="predicted"/>
<dbReference type="EMBL" id="JAVDPY010000004">
    <property type="protein sequence ID" value="MDR6333956.1"/>
    <property type="molecule type" value="Genomic_DNA"/>
</dbReference>
<evidence type="ECO:0000313" key="2">
    <source>
        <dbReference type="EMBL" id="MDR6333956.1"/>
    </source>
</evidence>
<gene>
    <name evidence="2" type="ORF">GGQ86_002432</name>
</gene>
<keyword evidence="1" id="KW-0812">Transmembrane</keyword>
<feature type="transmembrane region" description="Helical" evidence="1">
    <location>
        <begin position="12"/>
        <end position="28"/>
    </location>
</feature>
<evidence type="ECO:0008006" key="4">
    <source>
        <dbReference type="Google" id="ProtNLM"/>
    </source>
</evidence>
<keyword evidence="1" id="KW-1133">Transmembrane helix</keyword>
<evidence type="ECO:0000256" key="1">
    <source>
        <dbReference type="SAM" id="Phobius"/>
    </source>
</evidence>
<sequence length="29" mass="3096">MTAVRGQVLRDSLLFLTAYGIIVAAVIFG</sequence>
<reference evidence="2 3" key="1">
    <citation type="submission" date="2023-07" db="EMBL/GenBank/DDBJ databases">
        <title>Genomic Encyclopedia of Type Strains, Phase IV (KMG-IV): sequencing the most valuable type-strain genomes for metagenomic binning, comparative biology and taxonomic classification.</title>
        <authorList>
            <person name="Goeker M."/>
        </authorList>
    </citation>
    <scope>NUCLEOTIDE SEQUENCE [LARGE SCALE GENOMIC DNA]</scope>
    <source>
        <strain evidence="2 3">DSM 338</strain>
    </source>
</reference>
<evidence type="ECO:0000313" key="3">
    <source>
        <dbReference type="Proteomes" id="UP001245370"/>
    </source>
</evidence>